<dbReference type="InterPro" id="IPR043502">
    <property type="entry name" value="DNA/RNA_pol_sf"/>
</dbReference>
<dbReference type="FunFam" id="3.30.420.10:FF:000032">
    <property type="entry name" value="Retrovirus-related Pol polyprotein from transposon 297-like Protein"/>
    <property type="match status" value="1"/>
</dbReference>
<dbReference type="GO" id="GO:0042575">
    <property type="term" value="C:DNA polymerase complex"/>
    <property type="evidence" value="ECO:0007669"/>
    <property type="project" value="UniProtKB-ARBA"/>
</dbReference>
<dbReference type="Gene3D" id="3.30.70.270">
    <property type="match status" value="2"/>
</dbReference>
<feature type="domain" description="Integrase catalytic" evidence="5">
    <location>
        <begin position="388"/>
        <end position="557"/>
    </location>
</feature>
<dbReference type="Pfam" id="PF00078">
    <property type="entry name" value="RVT_1"/>
    <property type="match status" value="1"/>
</dbReference>
<organism evidence="6 7">
    <name type="scientific">Eumeta variegata</name>
    <name type="common">Bagworm moth</name>
    <name type="synonym">Eumeta japonica</name>
    <dbReference type="NCBI Taxonomy" id="151549"/>
    <lineage>
        <taxon>Eukaryota</taxon>
        <taxon>Metazoa</taxon>
        <taxon>Ecdysozoa</taxon>
        <taxon>Arthropoda</taxon>
        <taxon>Hexapoda</taxon>
        <taxon>Insecta</taxon>
        <taxon>Pterygota</taxon>
        <taxon>Neoptera</taxon>
        <taxon>Endopterygota</taxon>
        <taxon>Lepidoptera</taxon>
        <taxon>Glossata</taxon>
        <taxon>Ditrysia</taxon>
        <taxon>Tineoidea</taxon>
        <taxon>Psychidae</taxon>
        <taxon>Oiketicinae</taxon>
        <taxon>Eumeta</taxon>
    </lineage>
</organism>
<dbReference type="InterPro" id="IPR000477">
    <property type="entry name" value="RT_dom"/>
</dbReference>
<dbReference type="PANTHER" id="PTHR37984:SF5">
    <property type="entry name" value="PROTEIN NYNRIN-LIKE"/>
    <property type="match status" value="1"/>
</dbReference>
<dbReference type="InterPro" id="IPR012337">
    <property type="entry name" value="RNaseH-like_sf"/>
</dbReference>
<dbReference type="GO" id="GO:0015074">
    <property type="term" value="P:DNA integration"/>
    <property type="evidence" value="ECO:0007669"/>
    <property type="project" value="InterPro"/>
</dbReference>
<gene>
    <name evidence="6" type="primary">Tf2-9</name>
    <name evidence="6" type="ORF">EVAR_41624_1</name>
</gene>
<keyword evidence="7" id="KW-1185">Reference proteome</keyword>
<dbReference type="InterPro" id="IPR001584">
    <property type="entry name" value="Integrase_cat-core"/>
</dbReference>
<dbReference type="AlphaFoldDB" id="A0A4C1X3P9"/>
<evidence type="ECO:0000259" key="4">
    <source>
        <dbReference type="PROSITE" id="PS50878"/>
    </source>
</evidence>
<dbReference type="FunFam" id="3.30.70.270:FF:000003">
    <property type="entry name" value="Transposon Ty3-G Gag-Pol polyprotein"/>
    <property type="match status" value="1"/>
</dbReference>
<dbReference type="GO" id="GO:0003964">
    <property type="term" value="F:RNA-directed DNA polymerase activity"/>
    <property type="evidence" value="ECO:0007669"/>
    <property type="project" value="UniProtKB-EC"/>
</dbReference>
<dbReference type="CDD" id="cd01647">
    <property type="entry name" value="RT_LTR"/>
    <property type="match status" value="1"/>
</dbReference>
<dbReference type="InterPro" id="IPR041577">
    <property type="entry name" value="RT_RNaseH_2"/>
</dbReference>
<dbReference type="SUPFAM" id="SSF56672">
    <property type="entry name" value="DNA/RNA polymerases"/>
    <property type="match status" value="1"/>
</dbReference>
<dbReference type="InterPro" id="IPR050951">
    <property type="entry name" value="Retrovirus_Pol_polyprotein"/>
</dbReference>
<reference evidence="6 7" key="1">
    <citation type="journal article" date="2019" name="Commun. Biol.">
        <title>The bagworm genome reveals a unique fibroin gene that provides high tensile strength.</title>
        <authorList>
            <person name="Kono N."/>
            <person name="Nakamura H."/>
            <person name="Ohtoshi R."/>
            <person name="Tomita M."/>
            <person name="Numata K."/>
            <person name="Arakawa K."/>
        </authorList>
    </citation>
    <scope>NUCLEOTIDE SEQUENCE [LARGE SCALE GENOMIC DNA]</scope>
</reference>
<dbReference type="Proteomes" id="UP000299102">
    <property type="component" value="Unassembled WGS sequence"/>
</dbReference>
<dbReference type="Pfam" id="PF00665">
    <property type="entry name" value="rve"/>
    <property type="match status" value="1"/>
</dbReference>
<accession>A0A4C1X3P9</accession>
<dbReference type="PANTHER" id="PTHR37984">
    <property type="entry name" value="PROTEIN CBG26694"/>
    <property type="match status" value="1"/>
</dbReference>
<evidence type="ECO:0000256" key="1">
    <source>
        <dbReference type="ARBA" id="ARBA00012493"/>
    </source>
</evidence>
<feature type="domain" description="Reverse transcriptase" evidence="4">
    <location>
        <begin position="1"/>
        <end position="80"/>
    </location>
</feature>
<dbReference type="InterPro" id="IPR036397">
    <property type="entry name" value="RNaseH_sf"/>
</dbReference>
<dbReference type="OrthoDB" id="422540at2759"/>
<evidence type="ECO:0000313" key="7">
    <source>
        <dbReference type="Proteomes" id="UP000299102"/>
    </source>
</evidence>
<dbReference type="EC" id="2.7.7.49" evidence="1"/>
<dbReference type="SUPFAM" id="SSF53098">
    <property type="entry name" value="Ribonuclease H-like"/>
    <property type="match status" value="1"/>
</dbReference>
<dbReference type="GO" id="GO:0003676">
    <property type="term" value="F:nucleic acid binding"/>
    <property type="evidence" value="ECO:0007669"/>
    <property type="project" value="InterPro"/>
</dbReference>
<dbReference type="Gene3D" id="3.30.420.10">
    <property type="entry name" value="Ribonuclease H-like superfamily/Ribonuclease H"/>
    <property type="match status" value="1"/>
</dbReference>
<feature type="compositionally biased region" description="Basic and acidic residues" evidence="3">
    <location>
        <begin position="668"/>
        <end position="686"/>
    </location>
</feature>
<dbReference type="PROSITE" id="PS50994">
    <property type="entry name" value="INTEGRASE"/>
    <property type="match status" value="1"/>
</dbReference>
<dbReference type="EMBL" id="BGZK01000703">
    <property type="protein sequence ID" value="GBP56875.1"/>
    <property type="molecule type" value="Genomic_DNA"/>
</dbReference>
<name>A0A4C1X3P9_EUMVA</name>
<dbReference type="InterPro" id="IPR043128">
    <property type="entry name" value="Rev_trsase/Diguanyl_cyclase"/>
</dbReference>
<feature type="region of interest" description="Disordered" evidence="3">
    <location>
        <begin position="668"/>
        <end position="692"/>
    </location>
</feature>
<dbReference type="STRING" id="151549.A0A4C1X3P9"/>
<evidence type="ECO:0000259" key="5">
    <source>
        <dbReference type="PROSITE" id="PS50994"/>
    </source>
</evidence>
<comment type="caution">
    <text evidence="6">The sequence shown here is derived from an EMBL/GenBank/DDBJ whole genome shotgun (WGS) entry which is preliminary data.</text>
</comment>
<evidence type="ECO:0000313" key="6">
    <source>
        <dbReference type="EMBL" id="GBP56875.1"/>
    </source>
</evidence>
<dbReference type="Pfam" id="PF17919">
    <property type="entry name" value="RT_RNaseH_2"/>
    <property type="match status" value="1"/>
</dbReference>
<sequence>MTFGLRNAGQTFQRFVDELTRGLNFCFAYLDDFLVYSKDEEEHEKHLKQIFDRMREYGMLINTSKCVFGADNVTFLGYNISAKGQSHWNKSGIHQNFPIPKTVKELRRFLGMINFYRRFIPDAARIQAPLNALLTGSIKNSHPINIMGGSKAFNTCKDSLCHASLLAHPDCDAKLSLVTDASDTSLGAVLQQYKDKAWEPLAFYSHKLSPAQRNYSPYDRELLAIYEAIKHFRHMLEARDFVIYTDHKPLCHAFKTRKDKCSPRQYRHLDFISQFSTDIRHISGRDNVVADTLSRIEQLDNVVDFVKLANAQESDPELEQILKDGSALQLQKIHVPGTKTDLYCDFSTPAQRPFVPISLRRQIFNCLHSLSHPGSNATSKLVAERYAHSSYPARFRFVHIDLIGPMPISKGYRYCLTAVDRYTRWPEAIPITDINAETVATALLTCWISRFGCPTDIVTDRGKQFESTLFQHLARVAGFHHRRTTAYHPACNGLVERFHRQLKTAITCHANEHWTECLPLVLLGVRSAYKDDLKASCAELVYGETLRLPGEFISPSPTKMTDISDYIARLRSFVRKLQPSPASRHGERATFVYKDLATTTHVFLREDTIRSCFQPAYTGPHEVLKRGDKIFTILVNGKRTTVSIERIKPAYTVDDELLNTVHTATREPKSVPELNPEHRNIKEHVQDAQLDS</sequence>
<dbReference type="FunFam" id="3.30.70.270:FF:000020">
    <property type="entry name" value="Transposon Tf2-6 polyprotein-like Protein"/>
    <property type="match status" value="1"/>
</dbReference>
<evidence type="ECO:0000256" key="3">
    <source>
        <dbReference type="SAM" id="MobiDB-lite"/>
    </source>
</evidence>
<keyword evidence="2" id="KW-0511">Multifunctional enzyme</keyword>
<protein>
    <recommendedName>
        <fullName evidence="1">RNA-directed DNA polymerase</fullName>
        <ecNumber evidence="1">2.7.7.49</ecNumber>
    </recommendedName>
</protein>
<evidence type="ECO:0000256" key="2">
    <source>
        <dbReference type="ARBA" id="ARBA00023268"/>
    </source>
</evidence>
<proteinExistence type="predicted"/>
<dbReference type="CDD" id="cd09274">
    <property type="entry name" value="RNase_HI_RT_Ty3"/>
    <property type="match status" value="1"/>
</dbReference>
<dbReference type="PROSITE" id="PS50878">
    <property type="entry name" value="RT_POL"/>
    <property type="match status" value="1"/>
</dbReference>